<comment type="similarity">
    <text evidence="1 6">Belongs to the peptidase S1B family.</text>
</comment>
<dbReference type="GO" id="GO:0004252">
    <property type="term" value="F:serine-type endopeptidase activity"/>
    <property type="evidence" value="ECO:0007669"/>
    <property type="project" value="InterPro"/>
</dbReference>
<feature type="chain" id="PRO_5038167803" description="Serine protease" evidence="6">
    <location>
        <begin position="24"/>
        <end position="335"/>
    </location>
</feature>
<sequence length="335" mass="36129">MKKSVFLTIFLFTFLFVPISALADETLGGFQFDAKESSHPLDRVNSKGEVTKYEDYSNKNLTFINETKSFQGSGELNPIFVGDLLNKGFLETTQPLVKDVTTNEVAPFVVIGPDGRTRVENTTVFPYSAITYISLEWADGSRGSCTGTLIGIDRVLTNGHCVVNPTTQRGIVSATVYPGVSGSTALFGSYNAIDYYVTSHWINTGAISQDYAVLVLSPSNGRHAGERAGYAGIRQVTNILNQSIGIYGYPGDLIRRDGAINQYGMHGNVASEDSQVAYYTIDTAPGQSGSAMLNTSNQVIGVHSSGFSDRNGNPVRNGGPKMSSFMFEFVANALN</sequence>
<dbReference type="Pfam" id="PF00089">
    <property type="entry name" value="Trypsin"/>
    <property type="match status" value="1"/>
</dbReference>
<evidence type="ECO:0000256" key="4">
    <source>
        <dbReference type="ARBA" id="ARBA00022801"/>
    </source>
</evidence>
<evidence type="ECO:0000256" key="6">
    <source>
        <dbReference type="RuleBase" id="RU004296"/>
    </source>
</evidence>
<evidence type="ECO:0000313" key="8">
    <source>
        <dbReference type="EMBL" id="GIN64537.1"/>
    </source>
</evidence>
<dbReference type="InterPro" id="IPR008256">
    <property type="entry name" value="Peptidase_S1B"/>
</dbReference>
<dbReference type="RefSeq" id="WP_212934524.1">
    <property type="nucleotide sequence ID" value="NZ_BORC01000017.1"/>
</dbReference>
<protein>
    <recommendedName>
        <fullName evidence="6">Serine protease</fullName>
        <ecNumber evidence="6">3.4.21.-</ecNumber>
    </recommendedName>
</protein>
<dbReference type="GO" id="GO:0006508">
    <property type="term" value="P:proteolysis"/>
    <property type="evidence" value="ECO:0007669"/>
    <property type="project" value="UniProtKB-KW"/>
</dbReference>
<accession>A0A920BWJ6</accession>
<evidence type="ECO:0000256" key="1">
    <source>
        <dbReference type="ARBA" id="ARBA00008764"/>
    </source>
</evidence>
<dbReference type="Gene3D" id="2.40.10.10">
    <property type="entry name" value="Trypsin-like serine proteases"/>
    <property type="match status" value="2"/>
</dbReference>
<name>A0A920BWJ6_9BACI</name>
<dbReference type="PANTHER" id="PTHR15462">
    <property type="entry name" value="SERINE PROTEASE"/>
    <property type="match status" value="1"/>
</dbReference>
<keyword evidence="5 6" id="KW-0720">Serine protease</keyword>
<dbReference type="SUPFAM" id="SSF50494">
    <property type="entry name" value="Trypsin-like serine proteases"/>
    <property type="match status" value="1"/>
</dbReference>
<reference evidence="8" key="1">
    <citation type="submission" date="2021-03" db="EMBL/GenBank/DDBJ databases">
        <title>Antimicrobial resistance genes in bacteria isolated from Japanese honey, and their potential for conferring macrolide and lincosamide resistance in the American foulbrood pathogen Paenibacillus larvae.</title>
        <authorList>
            <person name="Okamoto M."/>
            <person name="Kumagai M."/>
            <person name="Kanamori H."/>
            <person name="Takamatsu D."/>
        </authorList>
    </citation>
    <scope>NUCLEOTIDE SEQUENCE</scope>
    <source>
        <strain evidence="8">J27TS8</strain>
    </source>
</reference>
<comment type="caution">
    <text evidence="8">The sequence shown here is derived from an EMBL/GenBank/DDBJ whole genome shotgun (WGS) entry which is preliminary data.</text>
</comment>
<dbReference type="EC" id="3.4.21.-" evidence="6"/>
<dbReference type="PRINTS" id="PR00839">
    <property type="entry name" value="V8PROTEASE"/>
</dbReference>
<dbReference type="PANTHER" id="PTHR15462:SF8">
    <property type="entry name" value="SERINE PROTEASE"/>
    <property type="match status" value="1"/>
</dbReference>
<proteinExistence type="inferred from homology"/>
<organism evidence="8 9">
    <name type="scientific">Robertmurraya siralis</name>
    <dbReference type="NCBI Taxonomy" id="77777"/>
    <lineage>
        <taxon>Bacteria</taxon>
        <taxon>Bacillati</taxon>
        <taxon>Bacillota</taxon>
        <taxon>Bacilli</taxon>
        <taxon>Bacillales</taxon>
        <taxon>Bacillaceae</taxon>
        <taxon>Robertmurraya</taxon>
    </lineage>
</organism>
<dbReference type="InterPro" id="IPR043504">
    <property type="entry name" value="Peptidase_S1_PA_chymotrypsin"/>
</dbReference>
<evidence type="ECO:0000256" key="5">
    <source>
        <dbReference type="ARBA" id="ARBA00022825"/>
    </source>
</evidence>
<dbReference type="InterPro" id="IPR009003">
    <property type="entry name" value="Peptidase_S1_PA"/>
</dbReference>
<dbReference type="InterPro" id="IPR001254">
    <property type="entry name" value="Trypsin_dom"/>
</dbReference>
<dbReference type="EMBL" id="BORC01000017">
    <property type="protein sequence ID" value="GIN64537.1"/>
    <property type="molecule type" value="Genomic_DNA"/>
</dbReference>
<dbReference type="AlphaFoldDB" id="A0A920BWJ6"/>
<evidence type="ECO:0000259" key="7">
    <source>
        <dbReference type="Pfam" id="PF00089"/>
    </source>
</evidence>
<feature type="domain" description="Peptidase S1" evidence="7">
    <location>
        <begin position="140"/>
        <end position="313"/>
    </location>
</feature>
<keyword evidence="4 6" id="KW-0378">Hydrolase</keyword>
<keyword evidence="3 6" id="KW-0732">Signal</keyword>
<evidence type="ECO:0000256" key="2">
    <source>
        <dbReference type="ARBA" id="ARBA00022670"/>
    </source>
</evidence>
<feature type="signal peptide" evidence="6">
    <location>
        <begin position="1"/>
        <end position="23"/>
    </location>
</feature>
<evidence type="ECO:0000313" key="9">
    <source>
        <dbReference type="Proteomes" id="UP000682111"/>
    </source>
</evidence>
<gene>
    <name evidence="8" type="ORF">J27TS8_45300</name>
</gene>
<dbReference type="InterPro" id="IPR050966">
    <property type="entry name" value="Glutamyl_endopeptidase"/>
</dbReference>
<keyword evidence="9" id="KW-1185">Reference proteome</keyword>
<keyword evidence="2 6" id="KW-0645">Protease</keyword>
<dbReference type="Proteomes" id="UP000682111">
    <property type="component" value="Unassembled WGS sequence"/>
</dbReference>
<evidence type="ECO:0000256" key="3">
    <source>
        <dbReference type="ARBA" id="ARBA00022729"/>
    </source>
</evidence>